<dbReference type="PANTHER" id="PTHR30069:SF29">
    <property type="entry name" value="HEMOGLOBIN AND HEMOGLOBIN-HAPTOGLOBIN-BINDING PROTEIN 1-RELATED"/>
    <property type="match status" value="1"/>
</dbReference>
<dbReference type="GO" id="GO:0044718">
    <property type="term" value="P:siderophore transmembrane transport"/>
    <property type="evidence" value="ECO:0007669"/>
    <property type="project" value="TreeGrafter"/>
</dbReference>
<keyword evidence="5" id="KW-1185">Reference proteome</keyword>
<sequence length="234" mass="25396">MKTILTTLIFLLGIFAVKAQNYGEIHGRILDHATGEPILFATVSTEYGGKLIGTTTDDEGRFKLKPLQPGTYAVQVSYLGYNPRNIENIEVTSGKIYFLGSVNISTNNELVEFEVVGHKLIDVDEPNTLVIKAAELKHNAMIKSPAKLIGSITPELKTDENGQFIVRGSRAGTSATYVDGMRLTGGLGNFPGSSIKSISVYTGGIPAKYGDITGGVVVIETKSYFDYFYDQNSR</sequence>
<keyword evidence="2" id="KW-0472">Membrane</keyword>
<evidence type="ECO:0000313" key="5">
    <source>
        <dbReference type="Proteomes" id="UP000486602"/>
    </source>
</evidence>
<dbReference type="RefSeq" id="WP_163282673.1">
    <property type="nucleotide sequence ID" value="NZ_JAAGVY010000001.1"/>
</dbReference>
<keyword evidence="2" id="KW-0812">Transmembrane</keyword>
<comment type="caution">
    <text evidence="4">The sequence shown here is derived from an EMBL/GenBank/DDBJ whole genome shotgun (WGS) entry which is preliminary data.</text>
</comment>
<dbReference type="AlphaFoldDB" id="A0A7K3WJZ6"/>
<comment type="subcellular location">
    <subcellularLocation>
        <location evidence="2">Cell outer membrane</location>
        <topology evidence="2">Multi-pass membrane protein</topology>
    </subcellularLocation>
</comment>
<evidence type="ECO:0000256" key="1">
    <source>
        <dbReference type="ARBA" id="ARBA00022729"/>
    </source>
</evidence>
<accession>A0A7K3WJZ6</accession>
<keyword evidence="2" id="KW-0998">Cell outer membrane</keyword>
<keyword evidence="2" id="KW-0813">Transport</keyword>
<dbReference type="Gene3D" id="2.170.130.10">
    <property type="entry name" value="TonB-dependent receptor, plug domain"/>
    <property type="match status" value="1"/>
</dbReference>
<dbReference type="Pfam" id="PF07715">
    <property type="entry name" value="Plug"/>
    <property type="match status" value="1"/>
</dbReference>
<organism evidence="4 5">
    <name type="scientific">Cryomorpha ignava</name>
    <dbReference type="NCBI Taxonomy" id="101383"/>
    <lineage>
        <taxon>Bacteria</taxon>
        <taxon>Pseudomonadati</taxon>
        <taxon>Bacteroidota</taxon>
        <taxon>Flavobacteriia</taxon>
        <taxon>Flavobacteriales</taxon>
        <taxon>Cryomorphaceae</taxon>
        <taxon>Cryomorpha</taxon>
    </lineage>
</organism>
<evidence type="ECO:0000259" key="3">
    <source>
        <dbReference type="Pfam" id="PF07715"/>
    </source>
</evidence>
<dbReference type="InterPro" id="IPR012910">
    <property type="entry name" value="Plug_dom"/>
</dbReference>
<dbReference type="Proteomes" id="UP000486602">
    <property type="component" value="Unassembled WGS sequence"/>
</dbReference>
<keyword evidence="4" id="KW-0675">Receptor</keyword>
<evidence type="ECO:0000313" key="4">
    <source>
        <dbReference type="EMBL" id="NEN21949.1"/>
    </source>
</evidence>
<gene>
    <name evidence="4" type="ORF">G3O08_00330</name>
</gene>
<protein>
    <submittedName>
        <fullName evidence="4">TonB-dependent receptor plug domain-containing protein</fullName>
    </submittedName>
</protein>
<dbReference type="Pfam" id="PF13620">
    <property type="entry name" value="CarboxypepD_reg"/>
    <property type="match status" value="1"/>
</dbReference>
<reference evidence="4 5" key="1">
    <citation type="submission" date="2020-02" db="EMBL/GenBank/DDBJ databases">
        <title>Out from the shadows clarifying the taxonomy of the family Cryomorphaceae and related taxa by utilizing the GTDB taxonomic framework.</title>
        <authorList>
            <person name="Bowman J.P."/>
        </authorList>
    </citation>
    <scope>NUCLEOTIDE SEQUENCE [LARGE SCALE GENOMIC DNA]</scope>
    <source>
        <strain evidence="4 5">QSSC 1-22</strain>
    </source>
</reference>
<dbReference type="PROSITE" id="PS52016">
    <property type="entry name" value="TONB_DEPENDENT_REC_3"/>
    <property type="match status" value="1"/>
</dbReference>
<keyword evidence="2" id="KW-1134">Transmembrane beta strand</keyword>
<dbReference type="GO" id="GO:0015344">
    <property type="term" value="F:siderophore uptake transmembrane transporter activity"/>
    <property type="evidence" value="ECO:0007669"/>
    <property type="project" value="TreeGrafter"/>
</dbReference>
<dbReference type="InterPro" id="IPR039426">
    <property type="entry name" value="TonB-dep_rcpt-like"/>
</dbReference>
<dbReference type="PANTHER" id="PTHR30069">
    <property type="entry name" value="TONB-DEPENDENT OUTER MEMBRANE RECEPTOR"/>
    <property type="match status" value="1"/>
</dbReference>
<proteinExistence type="inferred from homology"/>
<evidence type="ECO:0000256" key="2">
    <source>
        <dbReference type="PROSITE-ProRule" id="PRU01360"/>
    </source>
</evidence>
<dbReference type="GO" id="GO:0009279">
    <property type="term" value="C:cell outer membrane"/>
    <property type="evidence" value="ECO:0007669"/>
    <property type="project" value="UniProtKB-SubCell"/>
</dbReference>
<dbReference type="SUPFAM" id="SSF56935">
    <property type="entry name" value="Porins"/>
    <property type="match status" value="1"/>
</dbReference>
<feature type="domain" description="TonB-dependent receptor plug" evidence="3">
    <location>
        <begin position="130"/>
        <end position="216"/>
    </location>
</feature>
<keyword evidence="1" id="KW-0732">Signal</keyword>
<name>A0A7K3WJZ6_9FLAO</name>
<dbReference type="Gene3D" id="2.60.40.1120">
    <property type="entry name" value="Carboxypeptidase-like, regulatory domain"/>
    <property type="match status" value="1"/>
</dbReference>
<dbReference type="InterPro" id="IPR037066">
    <property type="entry name" value="Plug_dom_sf"/>
</dbReference>
<comment type="similarity">
    <text evidence="2">Belongs to the TonB-dependent receptor family.</text>
</comment>
<dbReference type="InterPro" id="IPR008969">
    <property type="entry name" value="CarboxyPept-like_regulatory"/>
</dbReference>
<dbReference type="SUPFAM" id="SSF49464">
    <property type="entry name" value="Carboxypeptidase regulatory domain-like"/>
    <property type="match status" value="1"/>
</dbReference>
<dbReference type="EMBL" id="JAAGVY010000001">
    <property type="protein sequence ID" value="NEN21949.1"/>
    <property type="molecule type" value="Genomic_DNA"/>
</dbReference>